<comment type="caution">
    <text evidence="2">The sequence shown here is derived from an EMBL/GenBank/DDBJ whole genome shotgun (WGS) entry which is preliminary data.</text>
</comment>
<name>A0A246R8L1_9ACTN</name>
<dbReference type="Proteomes" id="UP000197174">
    <property type="component" value="Unassembled WGS sequence"/>
</dbReference>
<accession>A0A246R8L1</accession>
<sequence length="386" mass="39514">MVVGAGAVVATPAVAAVPTGTMSAGTVTDGRSLLYVNNPDSLRNTDLAEAGRAISAHGLTAGGVYRAYFSHVNRTSPAVPLHYGIRLTNGRSTATVVTRTRSVWRAGAAGIGGPALADFLNSSESTTITVPGNGRAWLYRSDQLGTGLPATVNQYLVGAADFSTTGLLTAEVLAWSSTAPTGNYTYPGYATDLRDGQAQHRFDKGLSPISAATLTITSTLSTGKVEDQLLSATAGVNTACPTNSYANTGWATNLNHLQNTTALGGDLVSLTTPEGPLVTPCVNSPFGGGKPNLRNWGVTYTVQLTVDNQSFAPRTLALVASGLGGSVNLAYRPPGGTTWQSTVVGDFASVTWATVTAPPGPSTFTASFAVSGPGPAGLLHRLRTTG</sequence>
<keyword evidence="3" id="KW-1185">Reference proteome</keyword>
<protein>
    <recommendedName>
        <fullName evidence="4">CBM-cenC domain-containing protein</fullName>
    </recommendedName>
</protein>
<feature type="signal peptide" evidence="1">
    <location>
        <begin position="1"/>
        <end position="15"/>
    </location>
</feature>
<keyword evidence="1" id="KW-0732">Signal</keyword>
<gene>
    <name evidence="2" type="ORF">B5D80_32060</name>
</gene>
<reference evidence="2 3" key="1">
    <citation type="submission" date="2017-03" db="EMBL/GenBank/DDBJ databases">
        <title>Whole genome sequence of Micromonospora wenchangensis, isolated from mangrove soil.</title>
        <authorList>
            <person name="Yang H."/>
        </authorList>
    </citation>
    <scope>NUCLEOTIDE SEQUENCE [LARGE SCALE GENOMIC DNA]</scope>
    <source>
        <strain evidence="2 3">CCTCC AA 2012002</strain>
    </source>
</reference>
<evidence type="ECO:0000313" key="2">
    <source>
        <dbReference type="EMBL" id="OWU97097.1"/>
    </source>
</evidence>
<feature type="chain" id="PRO_5039465437" description="CBM-cenC domain-containing protein" evidence="1">
    <location>
        <begin position="16"/>
        <end position="386"/>
    </location>
</feature>
<evidence type="ECO:0000256" key="1">
    <source>
        <dbReference type="SAM" id="SignalP"/>
    </source>
</evidence>
<proteinExistence type="predicted"/>
<evidence type="ECO:0008006" key="4">
    <source>
        <dbReference type="Google" id="ProtNLM"/>
    </source>
</evidence>
<dbReference type="EMBL" id="MZMV01000112">
    <property type="protein sequence ID" value="OWU97097.1"/>
    <property type="molecule type" value="Genomic_DNA"/>
</dbReference>
<evidence type="ECO:0000313" key="3">
    <source>
        <dbReference type="Proteomes" id="UP000197174"/>
    </source>
</evidence>
<dbReference type="AlphaFoldDB" id="A0A246R8L1"/>
<organism evidence="2 3">
    <name type="scientific">Micromonospora wenchangensis</name>
    <dbReference type="NCBI Taxonomy" id="1185415"/>
    <lineage>
        <taxon>Bacteria</taxon>
        <taxon>Bacillati</taxon>
        <taxon>Actinomycetota</taxon>
        <taxon>Actinomycetes</taxon>
        <taxon>Micromonosporales</taxon>
        <taxon>Micromonosporaceae</taxon>
        <taxon>Micromonospora</taxon>
    </lineage>
</organism>